<feature type="domain" description="K Homology" evidence="3">
    <location>
        <begin position="104"/>
        <end position="150"/>
    </location>
</feature>
<feature type="region of interest" description="Disordered" evidence="2">
    <location>
        <begin position="73"/>
        <end position="93"/>
    </location>
</feature>
<feature type="compositionally biased region" description="Basic residues" evidence="2">
    <location>
        <begin position="1"/>
        <end position="11"/>
    </location>
</feature>
<keyword evidence="1" id="KW-0694">RNA-binding</keyword>
<dbReference type="Pfam" id="PF00013">
    <property type="entry name" value="KH_1"/>
    <property type="match status" value="1"/>
</dbReference>
<sequence length="174" mass="18276">MERSRSSKRGSYHYEPDSSLSPPAAPSPATTTTAAPTTPTTAAAAPIAAPKPPLPILSLLPHLLLLLLSSSSNNRPHGRRLRPASPSSSASSSLSFPAAFTTSFRILCPDSKAAAVVGRAGAALQAVRRDTAAWVAVHQLAPGDDERVVETADDRRREPDGRPRSSPPRRTPSC</sequence>
<accession>A0A6V7Q7Q2</accession>
<dbReference type="Gene3D" id="3.30.1370.10">
    <property type="entry name" value="K Homology domain, type 1"/>
    <property type="match status" value="1"/>
</dbReference>
<reference evidence="4" key="1">
    <citation type="submission" date="2020-07" db="EMBL/GenBank/DDBJ databases">
        <authorList>
            <person name="Lin J."/>
        </authorList>
    </citation>
    <scope>NUCLEOTIDE SEQUENCE</scope>
</reference>
<feature type="compositionally biased region" description="Low complexity" evidence="2">
    <location>
        <begin position="18"/>
        <end position="48"/>
    </location>
</feature>
<evidence type="ECO:0000256" key="1">
    <source>
        <dbReference type="PROSITE-ProRule" id="PRU00117"/>
    </source>
</evidence>
<evidence type="ECO:0000313" key="4">
    <source>
        <dbReference type="EMBL" id="CAD1839234.1"/>
    </source>
</evidence>
<gene>
    <name evidence="4" type="ORF">CB5_LOCUS22445</name>
</gene>
<feature type="compositionally biased region" description="Basic and acidic residues" evidence="2">
    <location>
        <begin position="144"/>
        <end position="163"/>
    </location>
</feature>
<evidence type="ECO:0000256" key="2">
    <source>
        <dbReference type="SAM" id="MobiDB-lite"/>
    </source>
</evidence>
<protein>
    <recommendedName>
        <fullName evidence="3">K Homology domain-containing protein</fullName>
    </recommendedName>
</protein>
<name>A0A6V7Q7Q2_ANACO</name>
<evidence type="ECO:0000259" key="3">
    <source>
        <dbReference type="Pfam" id="PF00013"/>
    </source>
</evidence>
<organism evidence="4">
    <name type="scientific">Ananas comosus var. bracteatus</name>
    <name type="common">red pineapple</name>
    <dbReference type="NCBI Taxonomy" id="296719"/>
    <lineage>
        <taxon>Eukaryota</taxon>
        <taxon>Viridiplantae</taxon>
        <taxon>Streptophyta</taxon>
        <taxon>Embryophyta</taxon>
        <taxon>Tracheophyta</taxon>
        <taxon>Spermatophyta</taxon>
        <taxon>Magnoliopsida</taxon>
        <taxon>Liliopsida</taxon>
        <taxon>Poales</taxon>
        <taxon>Bromeliaceae</taxon>
        <taxon>Bromelioideae</taxon>
        <taxon>Ananas</taxon>
    </lineage>
</organism>
<dbReference type="AlphaFoldDB" id="A0A6V7Q7Q2"/>
<feature type="compositionally biased region" description="Pro residues" evidence="2">
    <location>
        <begin position="165"/>
        <end position="174"/>
    </location>
</feature>
<feature type="compositionally biased region" description="Low complexity" evidence="2">
    <location>
        <begin position="83"/>
        <end position="93"/>
    </location>
</feature>
<dbReference type="InterPro" id="IPR004088">
    <property type="entry name" value="KH_dom_type_1"/>
</dbReference>
<feature type="region of interest" description="Disordered" evidence="2">
    <location>
        <begin position="143"/>
        <end position="174"/>
    </location>
</feature>
<dbReference type="EMBL" id="LR862133">
    <property type="protein sequence ID" value="CAD1839234.1"/>
    <property type="molecule type" value="Genomic_DNA"/>
</dbReference>
<dbReference type="InterPro" id="IPR036612">
    <property type="entry name" value="KH_dom_type_1_sf"/>
</dbReference>
<dbReference type="PROSITE" id="PS50084">
    <property type="entry name" value="KH_TYPE_1"/>
    <property type="match status" value="1"/>
</dbReference>
<dbReference type="GO" id="GO:0003723">
    <property type="term" value="F:RNA binding"/>
    <property type="evidence" value="ECO:0007669"/>
    <property type="project" value="UniProtKB-UniRule"/>
</dbReference>
<dbReference type="SUPFAM" id="SSF54791">
    <property type="entry name" value="Eukaryotic type KH-domain (KH-domain type I)"/>
    <property type="match status" value="1"/>
</dbReference>
<feature type="region of interest" description="Disordered" evidence="2">
    <location>
        <begin position="1"/>
        <end position="48"/>
    </location>
</feature>
<proteinExistence type="predicted"/>